<evidence type="ECO:0000256" key="6">
    <source>
        <dbReference type="ARBA" id="ARBA00022839"/>
    </source>
</evidence>
<dbReference type="Proteomes" id="UP000187404">
    <property type="component" value="Unassembled WGS sequence"/>
</dbReference>
<dbReference type="InterPro" id="IPR011805">
    <property type="entry name" value="RNase_R"/>
</dbReference>
<dbReference type="PANTHER" id="PTHR23355">
    <property type="entry name" value="RIBONUCLEASE"/>
    <property type="match status" value="1"/>
</dbReference>
<organism evidence="12 13">
    <name type="scientific">Hornefia porci</name>
    <dbReference type="NCBI Taxonomy" id="2652292"/>
    <lineage>
        <taxon>Bacteria</taxon>
        <taxon>Bacillati</taxon>
        <taxon>Bacillota</taxon>
        <taxon>Clostridia</taxon>
        <taxon>Peptostreptococcales</taxon>
        <taxon>Anaerovoracaceae</taxon>
        <taxon>Hornefia</taxon>
    </lineage>
</organism>
<evidence type="ECO:0000256" key="10">
    <source>
        <dbReference type="SAM" id="MobiDB-lite"/>
    </source>
</evidence>
<dbReference type="InterPro" id="IPR012340">
    <property type="entry name" value="NA-bd_OB-fold"/>
</dbReference>
<feature type="coiled-coil region" evidence="9">
    <location>
        <begin position="523"/>
        <end position="557"/>
    </location>
</feature>
<dbReference type="SMART" id="SM00316">
    <property type="entry name" value="S1"/>
    <property type="match status" value="1"/>
</dbReference>
<dbReference type="GO" id="GO:0008859">
    <property type="term" value="F:exoribonuclease II activity"/>
    <property type="evidence" value="ECO:0007669"/>
    <property type="project" value="UniProtKB-UniRule"/>
</dbReference>
<protein>
    <recommendedName>
        <fullName evidence="8">Ribonuclease R</fullName>
        <shortName evidence="8">RNase R</shortName>
        <ecNumber evidence="8">3.1.13.1</ecNumber>
    </recommendedName>
</protein>
<dbReference type="InterPro" id="IPR040476">
    <property type="entry name" value="CSD2"/>
</dbReference>
<dbReference type="Pfam" id="PF00773">
    <property type="entry name" value="RNB"/>
    <property type="match status" value="1"/>
</dbReference>
<sequence length="649" mass="73645">MKKKKKKNSTRTGILEKTRSGSGFVRSEDGDIYIDRSNIGGAMHGDRVRVDLLPPQFWGRNPEGIVDKILERSSREIVGTYHRGKRSDMVIPDDRRNSDNILVRRSASKSARDGDRVVCVITRYPGRKSLAEGRVTEIIARRGEVGGEIRAMIRAAGLKVRFPARCEAEAAMKAKQIITPEDIAARRDLREKTIITIDGADSKDLDDAVSIDRLYNGNYLLGVHIADVSHYVSAGSHLDREAMCRGNSVYLLTQVIPMLPKSLSNGICSLFEGVDRLTLSCEMEIDGNGNIVNHDIYESVINNKARMIYDDVSDILEHHDEALTRRYQQIYSSLLLMEELAEILREKRKRSGSIDFDFDEADITLGEREIPVDISIAPRRTANRMIEEFMLAANRTVAEHFYQFETPFVYRVHEKPDPAKIMELRQFLAGFGIDLRGSADNVHPAELNRILDLVHGKPEENIVSTVLLRSMTKAYYSTECAGHFGLAFHYYCHFTSPIRRYPDLIDHRIIKSFLRGSVPAGVLKKYRRSAEQAAEIASQTERQAQELERDVEKMKKAQYMKDHIGEIHDGIISGVTGFGIYVQLPNTVEGMIRLSDLNDDYYIFEAEKYRLIGERTRRIFALGDRITIEVLNADPDERQIDFGLAERDG</sequence>
<dbReference type="InterPro" id="IPR003029">
    <property type="entry name" value="S1_domain"/>
</dbReference>
<accession>A0A1Q9JF92</accession>
<keyword evidence="9" id="KW-0175">Coiled coil</keyword>
<keyword evidence="7 8" id="KW-0694">RNA-binding</keyword>
<dbReference type="SMART" id="SM00955">
    <property type="entry name" value="RNB"/>
    <property type="match status" value="1"/>
</dbReference>
<dbReference type="GO" id="GO:0005829">
    <property type="term" value="C:cytosol"/>
    <property type="evidence" value="ECO:0007669"/>
    <property type="project" value="TreeGrafter"/>
</dbReference>
<dbReference type="Pfam" id="PF08206">
    <property type="entry name" value="OB_RNB"/>
    <property type="match status" value="1"/>
</dbReference>
<reference evidence="12 13" key="1">
    <citation type="journal article" date="2016" name="Appl. Environ. Microbiol.">
        <title>Function and Phylogeny of Bacterial Butyryl Coenzyme A:Acetate Transferases and Their Diversity in the Proximal Colon of Swine.</title>
        <authorList>
            <person name="Trachsel J."/>
            <person name="Bayles D.O."/>
            <person name="Looft T."/>
            <person name="Levine U.Y."/>
            <person name="Allen H.K."/>
        </authorList>
    </citation>
    <scope>NUCLEOTIDE SEQUENCE [LARGE SCALE GENOMIC DNA]</scope>
    <source>
        <strain evidence="12 13">68-3-10</strain>
    </source>
</reference>
<evidence type="ECO:0000256" key="3">
    <source>
        <dbReference type="ARBA" id="ARBA00022490"/>
    </source>
</evidence>
<comment type="caution">
    <text evidence="12">The sequence shown here is derived from an EMBL/GenBank/DDBJ whole genome shotgun (WGS) entry which is preliminary data.</text>
</comment>
<evidence type="ECO:0000259" key="11">
    <source>
        <dbReference type="PROSITE" id="PS50126"/>
    </source>
</evidence>
<evidence type="ECO:0000256" key="4">
    <source>
        <dbReference type="ARBA" id="ARBA00022722"/>
    </source>
</evidence>
<dbReference type="Pfam" id="PF00575">
    <property type="entry name" value="S1"/>
    <property type="match status" value="1"/>
</dbReference>
<evidence type="ECO:0000256" key="9">
    <source>
        <dbReference type="SAM" id="Coils"/>
    </source>
</evidence>
<feature type="domain" description="S1 motif" evidence="11">
    <location>
        <begin position="565"/>
        <end position="645"/>
    </location>
</feature>
<keyword evidence="13" id="KW-1185">Reference proteome</keyword>
<comment type="function">
    <text evidence="8">3'-5' exoribonuclease that releases 5'-nucleoside monophosphates and is involved in maturation of structured RNAs.</text>
</comment>
<evidence type="ECO:0000256" key="2">
    <source>
        <dbReference type="ARBA" id="ARBA00004496"/>
    </source>
</evidence>
<dbReference type="PROSITE" id="PS50126">
    <property type="entry name" value="S1"/>
    <property type="match status" value="1"/>
</dbReference>
<dbReference type="NCBIfam" id="TIGR02063">
    <property type="entry name" value="RNase_R"/>
    <property type="match status" value="1"/>
</dbReference>
<comment type="catalytic activity">
    <reaction evidence="1 8">
        <text>Exonucleolytic cleavage in the 3'- to 5'-direction to yield nucleoside 5'-phosphates.</text>
        <dbReference type="EC" id="3.1.13.1"/>
    </reaction>
</comment>
<dbReference type="NCBIfam" id="TIGR00358">
    <property type="entry name" value="3_prime_RNase"/>
    <property type="match status" value="1"/>
</dbReference>
<comment type="subcellular location">
    <subcellularLocation>
        <location evidence="2 8">Cytoplasm</location>
    </subcellularLocation>
</comment>
<evidence type="ECO:0000256" key="1">
    <source>
        <dbReference type="ARBA" id="ARBA00001849"/>
    </source>
</evidence>
<dbReference type="EC" id="3.1.13.1" evidence="8"/>
<proteinExistence type="inferred from homology"/>
<dbReference type="InterPro" id="IPR001900">
    <property type="entry name" value="RNase_II/R"/>
</dbReference>
<evidence type="ECO:0000256" key="5">
    <source>
        <dbReference type="ARBA" id="ARBA00022801"/>
    </source>
</evidence>
<dbReference type="InterPro" id="IPR004476">
    <property type="entry name" value="RNase_II/RNase_R"/>
</dbReference>
<evidence type="ECO:0000256" key="8">
    <source>
        <dbReference type="HAMAP-Rule" id="MF_01895"/>
    </source>
</evidence>
<evidence type="ECO:0000256" key="7">
    <source>
        <dbReference type="ARBA" id="ARBA00022884"/>
    </source>
</evidence>
<evidence type="ECO:0000313" key="13">
    <source>
        <dbReference type="Proteomes" id="UP000187404"/>
    </source>
</evidence>
<keyword evidence="3 8" id="KW-0963">Cytoplasm</keyword>
<keyword evidence="5 8" id="KW-0378">Hydrolase</keyword>
<keyword evidence="4 8" id="KW-0540">Nuclease</keyword>
<dbReference type="GO" id="GO:0006402">
    <property type="term" value="P:mRNA catabolic process"/>
    <property type="evidence" value="ECO:0007669"/>
    <property type="project" value="TreeGrafter"/>
</dbReference>
<dbReference type="CDD" id="cd04471">
    <property type="entry name" value="S1_RNase_R"/>
    <property type="match status" value="1"/>
</dbReference>
<dbReference type="InterPro" id="IPR013223">
    <property type="entry name" value="RNase_B_OB_dom"/>
</dbReference>
<dbReference type="RefSeq" id="WP_158024438.1">
    <property type="nucleotide sequence ID" value="NZ_MJIE01000001.1"/>
</dbReference>
<dbReference type="Pfam" id="PF17876">
    <property type="entry name" value="CSD2"/>
    <property type="match status" value="1"/>
</dbReference>
<dbReference type="STRING" id="1261640.BHK98_01130"/>
<evidence type="ECO:0000313" key="12">
    <source>
        <dbReference type="EMBL" id="OLR54807.1"/>
    </source>
</evidence>
<gene>
    <name evidence="8" type="primary">rnr</name>
    <name evidence="12" type="ORF">BHK98_01130</name>
</gene>
<dbReference type="HAMAP" id="MF_01895">
    <property type="entry name" value="RNase_R"/>
    <property type="match status" value="1"/>
</dbReference>
<keyword evidence="6 8" id="KW-0269">Exonuclease</keyword>
<comment type="similarity">
    <text evidence="8">Belongs to the RNR ribonuclease family. RNase R subfamily.</text>
</comment>
<dbReference type="OrthoDB" id="9764149at2"/>
<feature type="region of interest" description="Disordered" evidence="10">
    <location>
        <begin position="1"/>
        <end position="21"/>
    </location>
</feature>
<name>A0A1Q9JF92_9FIRM</name>
<dbReference type="AlphaFoldDB" id="A0A1Q9JF92"/>
<dbReference type="Gene3D" id="2.40.50.140">
    <property type="entry name" value="Nucleic acid-binding proteins"/>
    <property type="match status" value="2"/>
</dbReference>
<dbReference type="GO" id="GO:0003723">
    <property type="term" value="F:RNA binding"/>
    <property type="evidence" value="ECO:0007669"/>
    <property type="project" value="UniProtKB-UniRule"/>
</dbReference>
<dbReference type="SUPFAM" id="SSF50249">
    <property type="entry name" value="Nucleic acid-binding proteins"/>
    <property type="match status" value="4"/>
</dbReference>
<dbReference type="EMBL" id="MJIE01000001">
    <property type="protein sequence ID" value="OLR54807.1"/>
    <property type="molecule type" value="Genomic_DNA"/>
</dbReference>
<dbReference type="InterPro" id="IPR050180">
    <property type="entry name" value="RNR_Ribonuclease"/>
</dbReference>
<dbReference type="PANTHER" id="PTHR23355:SF9">
    <property type="entry name" value="DIS3-LIKE EXONUCLEASE 2"/>
    <property type="match status" value="1"/>
</dbReference>